<gene>
    <name evidence="2" type="ORF">A2Z86_08160</name>
</gene>
<comment type="caution">
    <text evidence="2">The sequence shown here is derived from an EMBL/GenBank/DDBJ whole genome shotgun (WGS) entry which is preliminary data.</text>
</comment>
<organism evidence="2 3">
    <name type="scientific">Candidatus Glassbacteria bacterium GWA2_58_10</name>
    <dbReference type="NCBI Taxonomy" id="1817865"/>
    <lineage>
        <taxon>Bacteria</taxon>
        <taxon>Candidatus Glassiibacteriota</taxon>
    </lineage>
</organism>
<name>A0A1F5YCD1_9BACT</name>
<dbReference type="EMBL" id="MFIV01000210">
    <property type="protein sequence ID" value="OGF97793.1"/>
    <property type="molecule type" value="Genomic_DNA"/>
</dbReference>
<protein>
    <submittedName>
        <fullName evidence="2">Uncharacterized protein</fullName>
    </submittedName>
</protein>
<reference evidence="2 3" key="1">
    <citation type="journal article" date="2016" name="Nat. Commun.">
        <title>Thousands of microbial genomes shed light on interconnected biogeochemical processes in an aquifer system.</title>
        <authorList>
            <person name="Anantharaman K."/>
            <person name="Brown C.T."/>
            <person name="Hug L.A."/>
            <person name="Sharon I."/>
            <person name="Castelle C.J."/>
            <person name="Probst A.J."/>
            <person name="Thomas B.C."/>
            <person name="Singh A."/>
            <person name="Wilkins M.J."/>
            <person name="Karaoz U."/>
            <person name="Brodie E.L."/>
            <person name="Williams K.H."/>
            <person name="Hubbard S.S."/>
            <person name="Banfield J.F."/>
        </authorList>
    </citation>
    <scope>NUCLEOTIDE SEQUENCE [LARGE SCALE GENOMIC DNA]</scope>
</reference>
<dbReference type="AlphaFoldDB" id="A0A1F5YCD1"/>
<accession>A0A1F5YCD1</accession>
<evidence type="ECO:0000256" key="1">
    <source>
        <dbReference type="SAM" id="MobiDB-lite"/>
    </source>
</evidence>
<proteinExistence type="predicted"/>
<dbReference type="Proteomes" id="UP000176992">
    <property type="component" value="Unassembled WGS sequence"/>
</dbReference>
<evidence type="ECO:0000313" key="3">
    <source>
        <dbReference type="Proteomes" id="UP000176992"/>
    </source>
</evidence>
<feature type="region of interest" description="Disordered" evidence="1">
    <location>
        <begin position="1"/>
        <end position="26"/>
    </location>
</feature>
<sequence>MSTADNVNTFARAKITGSDAAPDNPGRAKHFFHVPVPAPAGLERWKEPKRLSKVDKCIKLAYPEEERKQAPARIIIRG</sequence>
<evidence type="ECO:0000313" key="2">
    <source>
        <dbReference type="EMBL" id="OGF97793.1"/>
    </source>
</evidence>